<dbReference type="EMBL" id="AOMT01000005">
    <property type="protein sequence ID" value="KDN25774.1"/>
    <property type="molecule type" value="Genomic_DNA"/>
</dbReference>
<dbReference type="InterPro" id="IPR007214">
    <property type="entry name" value="YbaK/aa-tRNA-synth-assoc-dom"/>
</dbReference>
<keyword evidence="3 4" id="KW-0456">Lyase</keyword>
<organism evidence="6 7">
    <name type="scientific">Moraxella bovoculi 237</name>
    <dbReference type="NCBI Taxonomy" id="743974"/>
    <lineage>
        <taxon>Bacteria</taxon>
        <taxon>Pseudomonadati</taxon>
        <taxon>Pseudomonadota</taxon>
        <taxon>Gammaproteobacteria</taxon>
        <taxon>Moraxellales</taxon>
        <taxon>Moraxellaceae</taxon>
        <taxon>Moraxella</taxon>
    </lineage>
</organism>
<reference evidence="6 7" key="1">
    <citation type="journal article" date="2014" name="Genome Announc.">
        <title>Draft Genome Sequence of Moraxella bovoculi Strain 237T (ATCC BAA-1259T) Isolated from a Calf with Infectious Bovine Keratoconjunctivitis.</title>
        <authorList>
            <person name="Calcutt M.J."/>
            <person name="Foecking M.F."/>
            <person name="Martin N.T."/>
            <person name="Mhlanga-Mutangadura T."/>
            <person name="Reilly T.J."/>
        </authorList>
    </citation>
    <scope>NUCLEOTIDE SEQUENCE [LARGE SCALE GENOMIC DNA]</scope>
    <source>
        <strain evidence="6 7">237</strain>
    </source>
</reference>
<sequence>MTPAIRLLQKQKIAHSIHEYDHDPDNTNFGLEASKKLGLSPDTVFKTLLVTDGKAYFVAILPVCHLLNLKKMAMAVGVKKLVMANPADAERLTGYIVGGISPIGQKKHLTTVIHSSAQTLDKMYASGGKRGLDIGVAPHDLTNLLTAQFFDIVDN</sequence>
<keyword evidence="2 4" id="KW-0648">Protein biosynthesis</keyword>
<dbReference type="PIRSF" id="PIRSF006181">
    <property type="entry name" value="EbsC_YbaK"/>
    <property type="match status" value="1"/>
</dbReference>
<comment type="similarity">
    <text evidence="1 4">Belongs to the prolyl-tRNA editing family. YbaK/EbsC subfamily.</text>
</comment>
<evidence type="ECO:0000256" key="4">
    <source>
        <dbReference type="PIRNR" id="PIRNR006181"/>
    </source>
</evidence>
<dbReference type="CDD" id="cd00002">
    <property type="entry name" value="YbaK_deacylase"/>
    <property type="match status" value="1"/>
</dbReference>
<dbReference type="GO" id="GO:0006412">
    <property type="term" value="P:translation"/>
    <property type="evidence" value="ECO:0007669"/>
    <property type="project" value="UniProtKB-KW"/>
</dbReference>
<dbReference type="SUPFAM" id="SSF55826">
    <property type="entry name" value="YbaK/ProRS associated domain"/>
    <property type="match status" value="1"/>
</dbReference>
<dbReference type="PANTHER" id="PTHR30411">
    <property type="entry name" value="CYTOPLASMIC PROTEIN"/>
    <property type="match status" value="1"/>
</dbReference>
<dbReference type="Proteomes" id="UP000035860">
    <property type="component" value="Unassembled WGS sequence"/>
</dbReference>
<name>A0A066UNQ4_9GAMM</name>
<dbReference type="PANTHER" id="PTHR30411:SF0">
    <property type="entry name" value="CYS-TRNA(PRO)_CYS-TRNA(CYS) DEACYLASE YBAK"/>
    <property type="match status" value="1"/>
</dbReference>
<keyword evidence="7" id="KW-1185">Reference proteome</keyword>
<dbReference type="GO" id="GO:0016829">
    <property type="term" value="F:lyase activity"/>
    <property type="evidence" value="ECO:0007669"/>
    <property type="project" value="UniProtKB-KW"/>
</dbReference>
<evidence type="ECO:0000259" key="5">
    <source>
        <dbReference type="Pfam" id="PF04073"/>
    </source>
</evidence>
<dbReference type="InterPro" id="IPR004369">
    <property type="entry name" value="Prolyl-tRNA_editing_YbaK/EbsC"/>
</dbReference>
<dbReference type="AlphaFoldDB" id="A0A066UNQ4"/>
<evidence type="ECO:0000313" key="6">
    <source>
        <dbReference type="EMBL" id="KDN25774.1"/>
    </source>
</evidence>
<evidence type="ECO:0000313" key="7">
    <source>
        <dbReference type="Proteomes" id="UP000035860"/>
    </source>
</evidence>
<dbReference type="Pfam" id="PF04073">
    <property type="entry name" value="tRNA_edit"/>
    <property type="match status" value="1"/>
</dbReference>
<dbReference type="NCBIfam" id="TIGR00011">
    <property type="entry name" value="YbaK_EbsC"/>
    <property type="match status" value="1"/>
</dbReference>
<dbReference type="Gene3D" id="3.90.960.10">
    <property type="entry name" value="YbaK/aminoacyl-tRNA synthetase-associated domain"/>
    <property type="match status" value="1"/>
</dbReference>
<accession>A0A066UNQ4</accession>
<dbReference type="GO" id="GO:0002161">
    <property type="term" value="F:aminoacyl-tRNA deacylase activity"/>
    <property type="evidence" value="ECO:0007669"/>
    <property type="project" value="InterPro"/>
</dbReference>
<evidence type="ECO:0000256" key="1">
    <source>
        <dbReference type="ARBA" id="ARBA00009798"/>
    </source>
</evidence>
<dbReference type="InterPro" id="IPR036754">
    <property type="entry name" value="YbaK/aa-tRNA-synt-asso_dom_sf"/>
</dbReference>
<evidence type="ECO:0000256" key="2">
    <source>
        <dbReference type="ARBA" id="ARBA00022917"/>
    </source>
</evidence>
<evidence type="ECO:0000256" key="3">
    <source>
        <dbReference type="ARBA" id="ARBA00023239"/>
    </source>
</evidence>
<dbReference type="EC" id="4.2.-.-" evidence="4"/>
<feature type="domain" description="YbaK/aminoacyl-tRNA synthetase-associated" evidence="5">
    <location>
        <begin position="32"/>
        <end position="142"/>
    </location>
</feature>
<comment type="caution">
    <text evidence="6">The sequence shown here is derived from an EMBL/GenBank/DDBJ whole genome shotgun (WGS) entry which is preliminary data.</text>
</comment>
<protein>
    <recommendedName>
        <fullName evidence="4">Cys-tRNA(Pro)/Cys-tRNA(Cys) deacylase</fullName>
        <ecNumber evidence="4">4.2.-.-</ecNumber>
    </recommendedName>
</protein>
<dbReference type="OrthoDB" id="9809296at2"/>
<dbReference type="eggNOG" id="COG2606">
    <property type="taxonomic scope" value="Bacteria"/>
</dbReference>
<dbReference type="RefSeq" id="WP_036362224.1">
    <property type="nucleotide sequence ID" value="NZ_AOMT01000005.1"/>
</dbReference>
<gene>
    <name evidence="6" type="ORF">MBO_01220</name>
</gene>
<proteinExistence type="inferred from homology"/>